<evidence type="ECO:0000313" key="3">
    <source>
        <dbReference type="Proteomes" id="UP000050761"/>
    </source>
</evidence>
<accession>A0A183G5T1</accession>
<dbReference type="AlphaFoldDB" id="A0A183G5T1"/>
<gene>
    <name evidence="2" type="ORF">HPBE_LOCUS17012</name>
</gene>
<feature type="domain" description="BRWD/PHIP ancillary-like" evidence="1">
    <location>
        <begin position="3"/>
        <end position="88"/>
    </location>
</feature>
<accession>A0A3P8A3B0</accession>
<dbReference type="GO" id="GO:0005634">
    <property type="term" value="C:nucleus"/>
    <property type="evidence" value="ECO:0007669"/>
    <property type="project" value="TreeGrafter"/>
</dbReference>
<dbReference type="OrthoDB" id="10265743at2759"/>
<evidence type="ECO:0000259" key="1">
    <source>
        <dbReference type="Pfam" id="PF25313"/>
    </source>
</evidence>
<dbReference type="InterPro" id="IPR052060">
    <property type="entry name" value="Bromo_WD_repeat"/>
</dbReference>
<dbReference type="WBParaSite" id="HPBE_0001701301-mRNA-1">
    <property type="protein sequence ID" value="HPBE_0001701301-mRNA-1"/>
    <property type="gene ID" value="HPBE_0001701301"/>
</dbReference>
<dbReference type="Pfam" id="PF25313">
    <property type="entry name" value="BRWD_AD"/>
    <property type="match status" value="1"/>
</dbReference>
<dbReference type="Proteomes" id="UP000050761">
    <property type="component" value="Unassembled WGS sequence"/>
</dbReference>
<protein>
    <submittedName>
        <fullName evidence="4">SH3 domain-containing protein</fullName>
    </submittedName>
</protein>
<sequence length="166" mass="18987">MPFVLRFHDLANVPDFIILKQHYDASVAQNVQEGDRIEAILDGQWWTGTVNRREPKSEEFPSSLWYCLRIIWDSGEEDIMSPWDCQPRSGSRKSGKKIRSSFAVLSPSHELLLLGDEATEADHLAFAYYEPDNDWPESDFRGAVEAKEVNAENLCDLLPEMDLCLP</sequence>
<dbReference type="InterPro" id="IPR057451">
    <property type="entry name" value="BRWD/PHIP_AD"/>
</dbReference>
<reference evidence="2 3" key="1">
    <citation type="submission" date="2018-11" db="EMBL/GenBank/DDBJ databases">
        <authorList>
            <consortium name="Pathogen Informatics"/>
        </authorList>
    </citation>
    <scope>NUCLEOTIDE SEQUENCE [LARGE SCALE GENOMIC DNA]</scope>
</reference>
<evidence type="ECO:0000313" key="2">
    <source>
        <dbReference type="EMBL" id="VDP07682.1"/>
    </source>
</evidence>
<evidence type="ECO:0000313" key="4">
    <source>
        <dbReference type="WBParaSite" id="HPBE_0001701301-mRNA-1"/>
    </source>
</evidence>
<reference evidence="4" key="2">
    <citation type="submission" date="2019-09" db="UniProtKB">
        <authorList>
            <consortium name="WormBaseParasite"/>
        </authorList>
    </citation>
    <scope>IDENTIFICATION</scope>
</reference>
<dbReference type="PANTHER" id="PTHR16266:SF17">
    <property type="entry name" value="BRWD3"/>
    <property type="match status" value="1"/>
</dbReference>
<dbReference type="GO" id="GO:0006357">
    <property type="term" value="P:regulation of transcription by RNA polymerase II"/>
    <property type="evidence" value="ECO:0007669"/>
    <property type="project" value="TreeGrafter"/>
</dbReference>
<organism evidence="3 4">
    <name type="scientific">Heligmosomoides polygyrus</name>
    <name type="common">Parasitic roundworm</name>
    <dbReference type="NCBI Taxonomy" id="6339"/>
    <lineage>
        <taxon>Eukaryota</taxon>
        <taxon>Metazoa</taxon>
        <taxon>Ecdysozoa</taxon>
        <taxon>Nematoda</taxon>
        <taxon>Chromadorea</taxon>
        <taxon>Rhabditida</taxon>
        <taxon>Rhabditina</taxon>
        <taxon>Rhabditomorpha</taxon>
        <taxon>Strongyloidea</taxon>
        <taxon>Heligmosomidae</taxon>
        <taxon>Heligmosomoides</taxon>
    </lineage>
</organism>
<keyword evidence="3" id="KW-1185">Reference proteome</keyword>
<dbReference type="EMBL" id="UZAH01029745">
    <property type="protein sequence ID" value="VDP07682.1"/>
    <property type="molecule type" value="Genomic_DNA"/>
</dbReference>
<proteinExistence type="predicted"/>
<dbReference type="GO" id="GO:0008360">
    <property type="term" value="P:regulation of cell shape"/>
    <property type="evidence" value="ECO:0007669"/>
    <property type="project" value="TreeGrafter"/>
</dbReference>
<dbReference type="GO" id="GO:0007010">
    <property type="term" value="P:cytoskeleton organization"/>
    <property type="evidence" value="ECO:0007669"/>
    <property type="project" value="TreeGrafter"/>
</dbReference>
<name>A0A183G5T1_HELPZ</name>
<dbReference type="PANTHER" id="PTHR16266">
    <property type="entry name" value="WD REPEAT DOMAIN 9"/>
    <property type="match status" value="1"/>
</dbReference>